<reference evidence="2" key="2">
    <citation type="journal article" date="2023" name="Science">
        <title>Genomic signatures of disease resistance in endangered staghorn corals.</title>
        <authorList>
            <person name="Vollmer S.V."/>
            <person name="Selwyn J.D."/>
            <person name="Despard B.A."/>
            <person name="Roesel C.L."/>
        </authorList>
    </citation>
    <scope>NUCLEOTIDE SEQUENCE</scope>
    <source>
        <strain evidence="2">K2</strain>
    </source>
</reference>
<dbReference type="Proteomes" id="UP001249851">
    <property type="component" value="Unassembled WGS sequence"/>
</dbReference>
<protein>
    <submittedName>
        <fullName evidence="2">Uncharacterized protein</fullName>
    </submittedName>
</protein>
<feature type="compositionally biased region" description="Basic and acidic residues" evidence="1">
    <location>
        <begin position="1"/>
        <end position="10"/>
    </location>
</feature>
<evidence type="ECO:0000313" key="3">
    <source>
        <dbReference type="Proteomes" id="UP001249851"/>
    </source>
</evidence>
<name>A0AAD9Q2S1_ACRCE</name>
<organism evidence="2 3">
    <name type="scientific">Acropora cervicornis</name>
    <name type="common">Staghorn coral</name>
    <dbReference type="NCBI Taxonomy" id="6130"/>
    <lineage>
        <taxon>Eukaryota</taxon>
        <taxon>Metazoa</taxon>
        <taxon>Cnidaria</taxon>
        <taxon>Anthozoa</taxon>
        <taxon>Hexacorallia</taxon>
        <taxon>Scleractinia</taxon>
        <taxon>Astrocoeniina</taxon>
        <taxon>Acroporidae</taxon>
        <taxon>Acropora</taxon>
    </lineage>
</organism>
<dbReference type="EMBL" id="JARQWQ010000076">
    <property type="protein sequence ID" value="KAK2553573.1"/>
    <property type="molecule type" value="Genomic_DNA"/>
</dbReference>
<feature type="region of interest" description="Disordered" evidence="1">
    <location>
        <begin position="40"/>
        <end position="59"/>
    </location>
</feature>
<reference evidence="2" key="1">
    <citation type="journal article" date="2023" name="G3 (Bethesda)">
        <title>Whole genome assembly and annotation of the endangered Caribbean coral Acropora cervicornis.</title>
        <authorList>
            <person name="Selwyn J.D."/>
            <person name="Vollmer S.V."/>
        </authorList>
    </citation>
    <scope>NUCLEOTIDE SEQUENCE</scope>
    <source>
        <strain evidence="2">K2</strain>
    </source>
</reference>
<sequence>MVGKRSHEIDSPENIGNTAELSHNEEDKLLGMMMLKLNSPQGQSLPLQNNPTTRWERHF</sequence>
<comment type="caution">
    <text evidence="2">The sequence shown here is derived from an EMBL/GenBank/DDBJ whole genome shotgun (WGS) entry which is preliminary data.</text>
</comment>
<proteinExistence type="predicted"/>
<accession>A0AAD9Q2S1</accession>
<feature type="region of interest" description="Disordered" evidence="1">
    <location>
        <begin position="1"/>
        <end position="20"/>
    </location>
</feature>
<feature type="compositionally biased region" description="Polar residues" evidence="1">
    <location>
        <begin position="40"/>
        <end position="53"/>
    </location>
</feature>
<evidence type="ECO:0000256" key="1">
    <source>
        <dbReference type="SAM" id="MobiDB-lite"/>
    </source>
</evidence>
<keyword evidence="3" id="KW-1185">Reference proteome</keyword>
<gene>
    <name evidence="2" type="ORF">P5673_025064</name>
</gene>
<dbReference type="AlphaFoldDB" id="A0AAD9Q2S1"/>
<evidence type="ECO:0000313" key="2">
    <source>
        <dbReference type="EMBL" id="KAK2553573.1"/>
    </source>
</evidence>